<evidence type="ECO:0000256" key="5">
    <source>
        <dbReference type="ARBA" id="ARBA00022741"/>
    </source>
</evidence>
<organism evidence="11 12">
    <name type="scientific">Swaminathania salitolerans</name>
    <dbReference type="NCBI Taxonomy" id="182838"/>
    <lineage>
        <taxon>Bacteria</taxon>
        <taxon>Pseudomonadati</taxon>
        <taxon>Pseudomonadota</taxon>
        <taxon>Alphaproteobacteria</taxon>
        <taxon>Acetobacterales</taxon>
        <taxon>Acetobacteraceae</taxon>
        <taxon>Swaminathania</taxon>
    </lineage>
</organism>
<keyword evidence="12" id="KW-1185">Reference proteome</keyword>
<evidence type="ECO:0000256" key="2">
    <source>
        <dbReference type="ARBA" id="ARBA00004752"/>
    </source>
</evidence>
<dbReference type="GO" id="GO:0008764">
    <property type="term" value="F:UDP-N-acetylmuramoylalanine-D-glutamate ligase activity"/>
    <property type="evidence" value="ECO:0007669"/>
    <property type="project" value="UniProtKB-UniRule"/>
</dbReference>
<evidence type="ECO:0000313" key="11">
    <source>
        <dbReference type="EMBL" id="GEL02247.1"/>
    </source>
</evidence>
<keyword evidence="3 7" id="KW-0963">Cytoplasm</keyword>
<dbReference type="PANTHER" id="PTHR43692:SF1">
    <property type="entry name" value="UDP-N-ACETYLMURAMOYLALANINE--D-GLUTAMATE LIGASE"/>
    <property type="match status" value="1"/>
</dbReference>
<dbReference type="SUPFAM" id="SSF53244">
    <property type="entry name" value="MurD-like peptide ligases, peptide-binding domain"/>
    <property type="match status" value="1"/>
</dbReference>
<comment type="similarity">
    <text evidence="7">Belongs to the MurCDEF family.</text>
</comment>
<name>A0A511BPK8_9PROT</name>
<dbReference type="AlphaFoldDB" id="A0A511BPK8"/>
<evidence type="ECO:0000256" key="6">
    <source>
        <dbReference type="ARBA" id="ARBA00022840"/>
    </source>
</evidence>
<proteinExistence type="inferred from homology"/>
<comment type="caution">
    <text evidence="11">The sequence shown here is derived from an EMBL/GenBank/DDBJ whole genome shotgun (WGS) entry which is preliminary data.</text>
</comment>
<feature type="domain" description="Mur ligase central" evidence="10">
    <location>
        <begin position="121"/>
        <end position="286"/>
    </location>
</feature>
<keyword evidence="7 8" id="KW-0132">Cell division</keyword>
<dbReference type="EC" id="6.3.2.9" evidence="7 8"/>
<feature type="binding site" evidence="7">
    <location>
        <begin position="123"/>
        <end position="129"/>
    </location>
    <ligand>
        <name>ATP</name>
        <dbReference type="ChEBI" id="CHEBI:30616"/>
    </ligand>
</feature>
<dbReference type="GO" id="GO:0008360">
    <property type="term" value="P:regulation of cell shape"/>
    <property type="evidence" value="ECO:0007669"/>
    <property type="project" value="UniProtKB-KW"/>
</dbReference>
<dbReference type="GO" id="GO:0009252">
    <property type="term" value="P:peptidoglycan biosynthetic process"/>
    <property type="evidence" value="ECO:0007669"/>
    <property type="project" value="UniProtKB-UniRule"/>
</dbReference>
<keyword evidence="7 8" id="KW-0133">Cell shape</keyword>
<dbReference type="EMBL" id="BJVC01000002">
    <property type="protein sequence ID" value="GEL02247.1"/>
    <property type="molecule type" value="Genomic_DNA"/>
</dbReference>
<dbReference type="InterPro" id="IPR036565">
    <property type="entry name" value="Mur-like_cat_sf"/>
</dbReference>
<dbReference type="GO" id="GO:0005524">
    <property type="term" value="F:ATP binding"/>
    <property type="evidence" value="ECO:0007669"/>
    <property type="project" value="UniProtKB-UniRule"/>
</dbReference>
<gene>
    <name evidence="7 11" type="primary">murD</name>
    <name evidence="11" type="ORF">SSA02_14100</name>
</gene>
<comment type="subcellular location">
    <subcellularLocation>
        <location evidence="1 7 8">Cytoplasm</location>
    </subcellularLocation>
</comment>
<dbReference type="SUPFAM" id="SSF51984">
    <property type="entry name" value="MurCD N-terminal domain"/>
    <property type="match status" value="1"/>
</dbReference>
<dbReference type="Pfam" id="PF08245">
    <property type="entry name" value="Mur_ligase_M"/>
    <property type="match status" value="1"/>
</dbReference>
<dbReference type="Proteomes" id="UP000321405">
    <property type="component" value="Unassembled WGS sequence"/>
</dbReference>
<dbReference type="UniPathway" id="UPA00219"/>
<evidence type="ECO:0000256" key="1">
    <source>
        <dbReference type="ARBA" id="ARBA00004496"/>
    </source>
</evidence>
<feature type="domain" description="Mur ligase C-terminal" evidence="9">
    <location>
        <begin position="308"/>
        <end position="420"/>
    </location>
</feature>
<dbReference type="PANTHER" id="PTHR43692">
    <property type="entry name" value="UDP-N-ACETYLMURAMOYLALANINE--D-GLUTAMATE LIGASE"/>
    <property type="match status" value="1"/>
</dbReference>
<dbReference type="RefSeq" id="WP_147093293.1">
    <property type="nucleotide sequence ID" value="NZ_BJVC01000002.1"/>
</dbReference>
<dbReference type="Pfam" id="PF02875">
    <property type="entry name" value="Mur_ligase_C"/>
    <property type="match status" value="1"/>
</dbReference>
<dbReference type="OrthoDB" id="9809796at2"/>
<keyword evidence="4 7" id="KW-0436">Ligase</keyword>
<evidence type="ECO:0000259" key="9">
    <source>
        <dbReference type="Pfam" id="PF02875"/>
    </source>
</evidence>
<dbReference type="GO" id="GO:0071555">
    <property type="term" value="P:cell wall organization"/>
    <property type="evidence" value="ECO:0007669"/>
    <property type="project" value="UniProtKB-KW"/>
</dbReference>
<dbReference type="NCBIfam" id="TIGR01087">
    <property type="entry name" value="murD"/>
    <property type="match status" value="1"/>
</dbReference>
<dbReference type="Gene3D" id="3.90.190.20">
    <property type="entry name" value="Mur ligase, C-terminal domain"/>
    <property type="match status" value="1"/>
</dbReference>
<reference evidence="11 12" key="1">
    <citation type="submission" date="2019-07" db="EMBL/GenBank/DDBJ databases">
        <title>Whole genome shotgun sequence of Swaminathania salitolerans NBRC 104436.</title>
        <authorList>
            <person name="Hosoyama A."/>
            <person name="Uohara A."/>
            <person name="Ohji S."/>
            <person name="Ichikawa N."/>
        </authorList>
    </citation>
    <scope>NUCLEOTIDE SEQUENCE [LARGE SCALE GENOMIC DNA]</scope>
    <source>
        <strain evidence="11 12">NBRC 104436</strain>
    </source>
</reference>
<keyword evidence="7 8" id="KW-0131">Cell cycle</keyword>
<dbReference type="HAMAP" id="MF_00639">
    <property type="entry name" value="MurD"/>
    <property type="match status" value="1"/>
</dbReference>
<dbReference type="GO" id="GO:0005737">
    <property type="term" value="C:cytoplasm"/>
    <property type="evidence" value="ECO:0007669"/>
    <property type="project" value="UniProtKB-SubCell"/>
</dbReference>
<comment type="pathway">
    <text evidence="2 7 8">Cell wall biogenesis; peptidoglycan biosynthesis.</text>
</comment>
<protein>
    <recommendedName>
        <fullName evidence="7 8">UDP-N-acetylmuramoylalanine--D-glutamate ligase</fullName>
        <ecNumber evidence="7 8">6.3.2.9</ecNumber>
    </recommendedName>
    <alternativeName>
        <fullName evidence="7">D-glutamic acid-adding enzyme</fullName>
    </alternativeName>
    <alternativeName>
        <fullName evidence="7">UDP-N-acetylmuramoyl-L-alanyl-D-glutamate synthetase</fullName>
    </alternativeName>
</protein>
<evidence type="ECO:0000256" key="8">
    <source>
        <dbReference type="RuleBase" id="RU003664"/>
    </source>
</evidence>
<keyword evidence="7 8" id="KW-0573">Peptidoglycan synthesis</keyword>
<evidence type="ECO:0000313" key="12">
    <source>
        <dbReference type="Proteomes" id="UP000321405"/>
    </source>
</evidence>
<keyword evidence="7 8" id="KW-0961">Cell wall biogenesis/degradation</keyword>
<dbReference type="InterPro" id="IPR004101">
    <property type="entry name" value="Mur_ligase_C"/>
</dbReference>
<dbReference type="Gene3D" id="3.40.50.720">
    <property type="entry name" value="NAD(P)-binding Rossmann-like Domain"/>
    <property type="match status" value="1"/>
</dbReference>
<keyword evidence="6 7" id="KW-0067">ATP-binding</keyword>
<accession>A0A511BPK8</accession>
<dbReference type="InterPro" id="IPR036615">
    <property type="entry name" value="Mur_ligase_C_dom_sf"/>
</dbReference>
<dbReference type="Gene3D" id="3.40.1190.10">
    <property type="entry name" value="Mur-like, catalytic domain"/>
    <property type="match status" value="1"/>
</dbReference>
<evidence type="ECO:0000256" key="4">
    <source>
        <dbReference type="ARBA" id="ARBA00022598"/>
    </source>
</evidence>
<comment type="catalytic activity">
    <reaction evidence="7 8">
        <text>UDP-N-acetyl-alpha-D-muramoyl-L-alanine + D-glutamate + ATP = UDP-N-acetyl-alpha-D-muramoyl-L-alanyl-D-glutamate + ADP + phosphate + H(+)</text>
        <dbReference type="Rhea" id="RHEA:16429"/>
        <dbReference type="ChEBI" id="CHEBI:15378"/>
        <dbReference type="ChEBI" id="CHEBI:29986"/>
        <dbReference type="ChEBI" id="CHEBI:30616"/>
        <dbReference type="ChEBI" id="CHEBI:43474"/>
        <dbReference type="ChEBI" id="CHEBI:83898"/>
        <dbReference type="ChEBI" id="CHEBI:83900"/>
        <dbReference type="ChEBI" id="CHEBI:456216"/>
        <dbReference type="EC" id="6.3.2.9"/>
    </reaction>
</comment>
<dbReference type="GO" id="GO:0051301">
    <property type="term" value="P:cell division"/>
    <property type="evidence" value="ECO:0007669"/>
    <property type="project" value="UniProtKB-KW"/>
</dbReference>
<evidence type="ECO:0000259" key="10">
    <source>
        <dbReference type="Pfam" id="PF08245"/>
    </source>
</evidence>
<comment type="function">
    <text evidence="7 8">Cell wall formation. Catalyzes the addition of glutamate to the nucleotide precursor UDP-N-acetylmuramoyl-L-alanine (UMA).</text>
</comment>
<dbReference type="SUPFAM" id="SSF53623">
    <property type="entry name" value="MurD-like peptide ligases, catalytic domain"/>
    <property type="match status" value="1"/>
</dbReference>
<keyword evidence="5 7" id="KW-0547">Nucleotide-binding</keyword>
<evidence type="ECO:0000256" key="3">
    <source>
        <dbReference type="ARBA" id="ARBA00022490"/>
    </source>
</evidence>
<dbReference type="InterPro" id="IPR005762">
    <property type="entry name" value="MurD"/>
</dbReference>
<evidence type="ECO:0000256" key="7">
    <source>
        <dbReference type="HAMAP-Rule" id="MF_00639"/>
    </source>
</evidence>
<dbReference type="InterPro" id="IPR013221">
    <property type="entry name" value="Mur_ligase_cen"/>
</dbReference>
<sequence length="454" mass="47665">MTGGSFPSALFGGRRFAVCGLGRNGRAVVDALLSMGAEVLAWDDRSPPAPDPDRPRLIAAPLDDLGGCSALILSPGIPHDLPHPHPVAIHARAMGVPILSDAEILYRAVRESGSKARFASVTGTNGKSTTTALLAHMLGEAGVPVAAGGNLGTAALGLPLLPDDGVYVIEMSSYMLERLDRFHADTACLLNLTPDHLDRHGDMAGYAAAKRHVFDNMTPDDLAVISIDDPYCRKEAERLSSLGLRVETLCVHEGSDRERIAGFLCRSPALPGAHNLQNALAASAMARHLGLSDARIQDGLASYPGLPHRQALVAESGGVRFVNDSKATNAEAAEKALLCYDRVIWIAGGIAKSGGIDSLAPLFPRIAKAFLIGRDAEALASVLAGHGVAFECVGTLDRAVTCAADTARALDVGTVLLSPACASFDQFASFEARGERFVRQVQEMIASETPADRA</sequence>